<dbReference type="Gene3D" id="2.60.120.260">
    <property type="entry name" value="Galactose-binding domain-like"/>
    <property type="match status" value="1"/>
</dbReference>
<keyword evidence="2" id="KW-1185">Reference proteome</keyword>
<name>A0A1S6L308_9CAUD</name>
<accession>A0A1S6L308</accession>
<dbReference type="Proteomes" id="UP000221250">
    <property type="component" value="Segment"/>
</dbReference>
<evidence type="ECO:0000313" key="1">
    <source>
        <dbReference type="EMBL" id="AQT28556.1"/>
    </source>
</evidence>
<dbReference type="EMBL" id="KY448244">
    <property type="protein sequence ID" value="AQT28556.1"/>
    <property type="molecule type" value="Genomic_DNA"/>
</dbReference>
<proteinExistence type="predicted"/>
<gene>
    <name evidence="1" type="ORF">YOLOSWAG_73</name>
</gene>
<sequence length="353" mass="38040">MKILPLTLAQQATRYYQAMFLDGELPNPLAYSMQDLYNKALTTKWFVRTINTAPVGSFNFAPVDRTASAVCGATNPAQVSVLQADGRRRLFPDVRVSGRLPRVAANSALLASYSDWVHNTIMWHRAEIGYYPATALYMRPADTYATEEGYGIIAQYDFGAAVTVTSLGSLTQQNSNNYNVFPSVKTANDNVVQALVGAVWTDVASCTTDLTTVSSTTEKTYTLPAAVSAQKWRIVNKKGLGNQVNASYGFVQFSLNFYGQYTSGTDFRTIPEIGHVVLVGGGANASTGFSTTEGMAAANYSNNYATYGFSFTKDLTAAGTKDIYMPNAVVVPGTEINPPTIFATIKSVVGSPV</sequence>
<protein>
    <submittedName>
        <fullName evidence="1">Uncharacterized protein</fullName>
    </submittedName>
</protein>
<reference evidence="1 2" key="1">
    <citation type="submission" date="2017-01" db="EMBL/GenBank/DDBJ databases">
        <authorList>
            <person name="Mah S.A."/>
            <person name="Swanson W.J."/>
            <person name="Moy G.W."/>
            <person name="Vacquier V.D."/>
        </authorList>
    </citation>
    <scope>NUCLEOTIDE SEQUENCE [LARGE SCALE GENOMIC DNA]</scope>
</reference>
<evidence type="ECO:0000313" key="2">
    <source>
        <dbReference type="Proteomes" id="UP000221250"/>
    </source>
</evidence>
<organism evidence="1 2">
    <name type="scientific">Erwinia phage vB_EamM_Yoloswag</name>
    <dbReference type="NCBI Taxonomy" id="1958956"/>
    <lineage>
        <taxon>Viruses</taxon>
        <taxon>Duplodnaviria</taxon>
        <taxon>Heunggongvirae</taxon>
        <taxon>Uroviricota</taxon>
        <taxon>Caudoviricetes</taxon>
        <taxon>Yoloswagvirus</taxon>
        <taxon>Yoloswagvirus yoloswag</taxon>
    </lineage>
</organism>